<evidence type="ECO:0000313" key="3">
    <source>
        <dbReference type="Proteomes" id="UP001307608"/>
    </source>
</evidence>
<dbReference type="RefSeq" id="WP_338266954.1">
    <property type="nucleotide sequence ID" value="NZ_AP027271.1"/>
</dbReference>
<keyword evidence="1" id="KW-0175">Coiled coil</keyword>
<keyword evidence="3" id="KW-1185">Reference proteome</keyword>
<name>A0ABN6WM34_9GAMM</name>
<evidence type="ECO:0008006" key="4">
    <source>
        <dbReference type="Google" id="ProtNLM"/>
    </source>
</evidence>
<evidence type="ECO:0000313" key="2">
    <source>
        <dbReference type="EMBL" id="BDX02884.1"/>
    </source>
</evidence>
<dbReference type="Proteomes" id="UP001307608">
    <property type="component" value="Chromosome"/>
</dbReference>
<organism evidence="2 3">
    <name type="scientific">Marinomonas pontica</name>
    <dbReference type="NCBI Taxonomy" id="264739"/>
    <lineage>
        <taxon>Bacteria</taxon>
        <taxon>Pseudomonadati</taxon>
        <taxon>Pseudomonadota</taxon>
        <taxon>Gammaproteobacteria</taxon>
        <taxon>Oceanospirillales</taxon>
        <taxon>Oceanospirillaceae</taxon>
        <taxon>Marinomonas</taxon>
    </lineage>
</organism>
<dbReference type="EMBL" id="AP027271">
    <property type="protein sequence ID" value="BDX02884.1"/>
    <property type="molecule type" value="Genomic_DNA"/>
</dbReference>
<evidence type="ECO:0000256" key="1">
    <source>
        <dbReference type="SAM" id="Coils"/>
    </source>
</evidence>
<feature type="coiled-coil region" evidence="1">
    <location>
        <begin position="129"/>
        <end position="219"/>
    </location>
</feature>
<proteinExistence type="predicted"/>
<accession>A0ABN6WM34</accession>
<sequence>MARKANIAREEIDQACWDLIENNRFPNIPRLTEYFLQKDGRRCSNTTFMNAIAEWEESYKEHQQHQLKELDSVLLPLFKRFSRDVTQHLGQLLDEKSTEIEQHQQRKLDATEGGYLALSGVLIDLQTAHDQLTKTHKRASNDLEQLQIKLLNKEQQYQDILTQNNVLTSQLKQEQKISAELQINLAQQQVNLAKQDNQIALLMKENGKLNAELDSIKTNSALSDQKRWHEMTEKLEALTTSVKSIQYKDRGSKQ</sequence>
<protein>
    <recommendedName>
        <fullName evidence="4">KfrA N-terminal DNA-binding domain-containing protein</fullName>
    </recommendedName>
</protein>
<gene>
    <name evidence="2" type="ORF">MACH16_16320</name>
</gene>
<reference evidence="2 3" key="1">
    <citation type="submission" date="2023-01" db="EMBL/GenBank/DDBJ databases">
        <title>Complete genome sequence of Marinomonas pontica strain 200518_36.</title>
        <authorList>
            <person name="Ueki S."/>
            <person name="Gajardo G."/>
            <person name="Maruyama F."/>
        </authorList>
    </citation>
    <scope>NUCLEOTIDE SEQUENCE [LARGE SCALE GENOMIC DNA]</scope>
    <source>
        <strain evidence="2 3">200518_36</strain>
    </source>
</reference>